<evidence type="ECO:0000256" key="11">
    <source>
        <dbReference type="RuleBase" id="RU004334"/>
    </source>
</evidence>
<proteinExistence type="inferred from homology"/>
<dbReference type="InterPro" id="IPR001723">
    <property type="entry name" value="Nuclear_hrmn_rcpt"/>
</dbReference>
<dbReference type="OrthoDB" id="5771769at2759"/>
<evidence type="ECO:0000313" key="16">
    <source>
        <dbReference type="Proteomes" id="UP000829720"/>
    </source>
</evidence>
<keyword evidence="3 11" id="KW-0479">Metal-binding</keyword>
<evidence type="ECO:0000256" key="3">
    <source>
        <dbReference type="ARBA" id="ARBA00022723"/>
    </source>
</evidence>
<gene>
    <name evidence="15" type="ORF">AGOR_G00003030</name>
</gene>
<dbReference type="InterPro" id="IPR049636">
    <property type="entry name" value="HNF4-like_DBD"/>
</dbReference>
<evidence type="ECO:0008006" key="17">
    <source>
        <dbReference type="Google" id="ProtNLM"/>
    </source>
</evidence>
<dbReference type="GO" id="GO:0000978">
    <property type="term" value="F:RNA polymerase II cis-regulatory region sequence-specific DNA binding"/>
    <property type="evidence" value="ECO:0007669"/>
    <property type="project" value="InterPro"/>
</dbReference>
<feature type="domain" description="Nuclear receptor" evidence="13">
    <location>
        <begin position="54"/>
        <end position="129"/>
    </location>
</feature>
<dbReference type="Proteomes" id="UP000829720">
    <property type="component" value="Unassembled WGS sequence"/>
</dbReference>
<evidence type="ECO:0000256" key="1">
    <source>
        <dbReference type="ARBA" id="ARBA00004123"/>
    </source>
</evidence>
<evidence type="ECO:0000256" key="9">
    <source>
        <dbReference type="ARBA" id="ARBA00023170"/>
    </source>
</evidence>
<evidence type="ECO:0000256" key="8">
    <source>
        <dbReference type="ARBA" id="ARBA00023163"/>
    </source>
</evidence>
<keyword evidence="16" id="KW-1185">Reference proteome</keyword>
<dbReference type="InterPro" id="IPR035500">
    <property type="entry name" value="NHR-like_dom_sf"/>
</dbReference>
<dbReference type="Gene3D" id="1.10.565.10">
    <property type="entry name" value="Retinoid X Receptor"/>
    <property type="match status" value="1"/>
</dbReference>
<dbReference type="FunFam" id="1.10.565.10:FF:000026">
    <property type="entry name" value="Hepatocyte nuclear factor 4"/>
    <property type="match status" value="1"/>
</dbReference>
<dbReference type="Pfam" id="PF00105">
    <property type="entry name" value="zf-C4"/>
    <property type="match status" value="1"/>
</dbReference>
<dbReference type="Pfam" id="PF00104">
    <property type="entry name" value="Hormone_recep"/>
    <property type="match status" value="1"/>
</dbReference>
<dbReference type="FunFam" id="3.30.50.10:FF:000012">
    <property type="entry name" value="Hepatocyte nuclear factor 4, alpha"/>
    <property type="match status" value="1"/>
</dbReference>
<keyword evidence="6 11" id="KW-0805">Transcription regulation</keyword>
<keyword evidence="7 11" id="KW-0238">DNA-binding</keyword>
<dbReference type="EMBL" id="JAERUA010000001">
    <property type="protein sequence ID" value="KAI1904180.1"/>
    <property type="molecule type" value="Genomic_DNA"/>
</dbReference>
<evidence type="ECO:0000256" key="5">
    <source>
        <dbReference type="ARBA" id="ARBA00022833"/>
    </source>
</evidence>
<dbReference type="InterPro" id="IPR050274">
    <property type="entry name" value="Nuclear_hormone_rcpt_NR2"/>
</dbReference>
<name>A0A8T3E641_9TELE</name>
<keyword evidence="10 11" id="KW-0539">Nucleus</keyword>
<comment type="subcellular location">
    <subcellularLocation>
        <location evidence="1 11">Nucleus</location>
    </subcellularLocation>
</comment>
<evidence type="ECO:0000256" key="7">
    <source>
        <dbReference type="ARBA" id="ARBA00023125"/>
    </source>
</evidence>
<protein>
    <recommendedName>
        <fullName evidence="17">Hepatocyte nuclear factor 4-beta-like</fullName>
    </recommendedName>
</protein>
<dbReference type="InterPro" id="IPR000536">
    <property type="entry name" value="Nucl_hrmn_rcpt_lig-bd"/>
</dbReference>
<dbReference type="GO" id="GO:0003700">
    <property type="term" value="F:DNA-binding transcription factor activity"/>
    <property type="evidence" value="ECO:0007669"/>
    <property type="project" value="InterPro"/>
</dbReference>
<dbReference type="SMART" id="SM00399">
    <property type="entry name" value="ZnF_C4"/>
    <property type="match status" value="1"/>
</dbReference>
<feature type="region of interest" description="Disordered" evidence="12">
    <location>
        <begin position="373"/>
        <end position="400"/>
    </location>
</feature>
<dbReference type="CDD" id="cd06960">
    <property type="entry name" value="NR_DBD_HNF4A"/>
    <property type="match status" value="1"/>
</dbReference>
<evidence type="ECO:0000256" key="6">
    <source>
        <dbReference type="ARBA" id="ARBA00023015"/>
    </source>
</evidence>
<evidence type="ECO:0000256" key="4">
    <source>
        <dbReference type="ARBA" id="ARBA00022771"/>
    </source>
</evidence>
<dbReference type="CDD" id="cd06931">
    <property type="entry name" value="NR_LBD_HNF4_like"/>
    <property type="match status" value="1"/>
</dbReference>
<dbReference type="PRINTS" id="PR00047">
    <property type="entry name" value="STROIDFINGER"/>
</dbReference>
<evidence type="ECO:0000256" key="2">
    <source>
        <dbReference type="ARBA" id="ARBA00006421"/>
    </source>
</evidence>
<feature type="domain" description="NR LBD" evidence="14">
    <location>
        <begin position="144"/>
        <end position="369"/>
    </location>
</feature>
<dbReference type="PROSITE" id="PS00031">
    <property type="entry name" value="NUCLEAR_REC_DBD_1"/>
    <property type="match status" value="1"/>
</dbReference>
<keyword evidence="8 11" id="KW-0804">Transcription</keyword>
<comment type="caution">
    <text evidence="15">The sequence shown here is derived from an EMBL/GenBank/DDBJ whole genome shotgun (WGS) entry which is preliminary data.</text>
</comment>
<evidence type="ECO:0000259" key="14">
    <source>
        <dbReference type="PROSITE" id="PS51843"/>
    </source>
</evidence>
<dbReference type="SMART" id="SM00430">
    <property type="entry name" value="HOLI"/>
    <property type="match status" value="1"/>
</dbReference>
<dbReference type="AlphaFoldDB" id="A0A8T3E641"/>
<sequence length="466" mass="51332">MKLSGSTLELETNDYTMTLDPSYTMLEFDSLRMLPVETEPLVPESTPLLPTTNGSLCSICADRATGKHYGASSCDGCKGFFRRSVRKNYAYTCRFTRQCVVDKDKRNQCRYCRLRKCFRAGMRKEAVQNERDRISSRRADEMGVGSLSISVLLQAEASAHQFSALTPPMSYDVSTKKIACVGDVCESMKQQLLLLVEWAKRIPEFCALPVDDRVLLLRAHSAEHLILGVARRSLPYNDIILLGNDFIIPVNGPELEVSRVAARILEELVKPLRELDITDGEFACLKAIVFFAPDCPGLECSQAVRRLRFQTQMLLEEAASEQRGRLGELLLTLPPLQSVAWQMVEQLQLARLLGEACIDSLLQEMLLGERAETATGGGAGTQPATSPDVLSFPSHGASTPPRDMMGSHIMLPGNFTSVILPVPTSLQVAALVPTRTDAEAYEQSEGARVPSESLHSLTVPPVHTCL</sequence>
<dbReference type="Gene3D" id="3.30.50.10">
    <property type="entry name" value="Erythroid Transcription Factor GATA-1, subunit A"/>
    <property type="match status" value="1"/>
</dbReference>
<dbReference type="InterPro" id="IPR001628">
    <property type="entry name" value="Znf_hrmn_rcpt"/>
</dbReference>
<dbReference type="InterPro" id="IPR049635">
    <property type="entry name" value="HNF4_LBD"/>
</dbReference>
<dbReference type="PROSITE" id="PS51030">
    <property type="entry name" value="NUCLEAR_REC_DBD_2"/>
    <property type="match status" value="1"/>
</dbReference>
<evidence type="ECO:0000256" key="12">
    <source>
        <dbReference type="SAM" id="MobiDB-lite"/>
    </source>
</evidence>
<comment type="similarity">
    <text evidence="2">Belongs to the nuclear hormone receptor family. NR2 subfamily.</text>
</comment>
<keyword evidence="4 11" id="KW-0863">Zinc-finger</keyword>
<accession>A0A8T3E641</accession>
<organism evidence="15 16">
    <name type="scientific">Albula goreensis</name>
    <dbReference type="NCBI Taxonomy" id="1534307"/>
    <lineage>
        <taxon>Eukaryota</taxon>
        <taxon>Metazoa</taxon>
        <taxon>Chordata</taxon>
        <taxon>Craniata</taxon>
        <taxon>Vertebrata</taxon>
        <taxon>Euteleostomi</taxon>
        <taxon>Actinopterygii</taxon>
        <taxon>Neopterygii</taxon>
        <taxon>Teleostei</taxon>
        <taxon>Albuliformes</taxon>
        <taxon>Albulidae</taxon>
        <taxon>Albula</taxon>
    </lineage>
</organism>
<dbReference type="GO" id="GO:0008270">
    <property type="term" value="F:zinc ion binding"/>
    <property type="evidence" value="ECO:0007669"/>
    <property type="project" value="UniProtKB-KW"/>
</dbReference>
<evidence type="ECO:0000259" key="13">
    <source>
        <dbReference type="PROSITE" id="PS51030"/>
    </source>
</evidence>
<evidence type="ECO:0000313" key="15">
    <source>
        <dbReference type="EMBL" id="KAI1904180.1"/>
    </source>
</evidence>
<keyword evidence="5 11" id="KW-0862">Zinc</keyword>
<dbReference type="SUPFAM" id="SSF57716">
    <property type="entry name" value="Glucocorticoid receptor-like (DNA-binding domain)"/>
    <property type="match status" value="1"/>
</dbReference>
<dbReference type="InterPro" id="IPR013088">
    <property type="entry name" value="Znf_NHR/GATA"/>
</dbReference>
<dbReference type="PROSITE" id="PS51843">
    <property type="entry name" value="NR_LBD"/>
    <property type="match status" value="1"/>
</dbReference>
<dbReference type="PANTHER" id="PTHR24083">
    <property type="entry name" value="NUCLEAR HORMONE RECEPTOR"/>
    <property type="match status" value="1"/>
</dbReference>
<dbReference type="SUPFAM" id="SSF48508">
    <property type="entry name" value="Nuclear receptor ligand-binding domain"/>
    <property type="match status" value="1"/>
</dbReference>
<reference evidence="15" key="1">
    <citation type="submission" date="2021-01" db="EMBL/GenBank/DDBJ databases">
        <authorList>
            <person name="Zahm M."/>
            <person name="Roques C."/>
            <person name="Cabau C."/>
            <person name="Klopp C."/>
            <person name="Donnadieu C."/>
            <person name="Jouanno E."/>
            <person name="Lampietro C."/>
            <person name="Louis A."/>
            <person name="Herpin A."/>
            <person name="Echchiki A."/>
            <person name="Berthelot C."/>
            <person name="Parey E."/>
            <person name="Roest-Crollius H."/>
            <person name="Braasch I."/>
            <person name="Postlethwait J."/>
            <person name="Bobe J."/>
            <person name="Montfort J."/>
            <person name="Bouchez O."/>
            <person name="Begum T."/>
            <person name="Mejri S."/>
            <person name="Adams A."/>
            <person name="Chen W.-J."/>
            <person name="Guiguen Y."/>
        </authorList>
    </citation>
    <scope>NUCLEOTIDE SEQUENCE</scope>
    <source>
        <tissue evidence="15">Blood</tissue>
    </source>
</reference>
<keyword evidence="9 11" id="KW-0675">Receptor</keyword>
<dbReference type="GO" id="GO:0005634">
    <property type="term" value="C:nucleus"/>
    <property type="evidence" value="ECO:0007669"/>
    <property type="project" value="UniProtKB-SubCell"/>
</dbReference>
<dbReference type="PRINTS" id="PR00398">
    <property type="entry name" value="STRDHORMONER"/>
</dbReference>
<evidence type="ECO:0000256" key="10">
    <source>
        <dbReference type="ARBA" id="ARBA00023242"/>
    </source>
</evidence>